<dbReference type="SUPFAM" id="SSF53850">
    <property type="entry name" value="Periplasmic binding protein-like II"/>
    <property type="match status" value="1"/>
</dbReference>
<keyword evidence="6" id="KW-1185">Reference proteome</keyword>
<dbReference type="PANTHER" id="PTHR43649:SF31">
    <property type="entry name" value="SN-GLYCEROL-3-PHOSPHATE-BINDING PERIPLASMIC PROTEIN UGPB"/>
    <property type="match status" value="1"/>
</dbReference>
<dbReference type="Gene3D" id="3.40.190.10">
    <property type="entry name" value="Periplasmic binding protein-like II"/>
    <property type="match status" value="1"/>
</dbReference>
<evidence type="ECO:0000313" key="5">
    <source>
        <dbReference type="EMBL" id="ANE45314.1"/>
    </source>
</evidence>
<dbReference type="AlphaFoldDB" id="A0A172TEI7"/>
<dbReference type="GO" id="GO:0030313">
    <property type="term" value="C:cell envelope"/>
    <property type="evidence" value="ECO:0007669"/>
    <property type="project" value="UniProtKB-SubCell"/>
</dbReference>
<dbReference type="EMBL" id="CP011388">
    <property type="protein sequence ID" value="ANE45314.1"/>
    <property type="molecule type" value="Genomic_DNA"/>
</dbReference>
<dbReference type="STRING" id="1178515.SY83_02060"/>
<protein>
    <recommendedName>
        <fullName evidence="7">ABC transporter substrate-binding protein</fullName>
    </recommendedName>
</protein>
<accession>A0A172TEI7</accession>
<keyword evidence="4" id="KW-0732">Signal</keyword>
<evidence type="ECO:0000256" key="2">
    <source>
        <dbReference type="ARBA" id="ARBA00008520"/>
    </source>
</evidence>
<dbReference type="PANTHER" id="PTHR43649">
    <property type="entry name" value="ARABINOSE-BINDING PROTEIN-RELATED"/>
    <property type="match status" value="1"/>
</dbReference>
<dbReference type="PATRIC" id="fig|1178515.4.peg.391"/>
<evidence type="ECO:0000256" key="3">
    <source>
        <dbReference type="ARBA" id="ARBA00022448"/>
    </source>
</evidence>
<keyword evidence="3" id="KW-0813">Transport</keyword>
<evidence type="ECO:0000256" key="4">
    <source>
        <dbReference type="ARBA" id="ARBA00022729"/>
    </source>
</evidence>
<dbReference type="InterPro" id="IPR006059">
    <property type="entry name" value="SBP"/>
</dbReference>
<evidence type="ECO:0000256" key="1">
    <source>
        <dbReference type="ARBA" id="ARBA00004196"/>
    </source>
</evidence>
<reference evidence="5 6" key="1">
    <citation type="submission" date="2015-01" db="EMBL/GenBank/DDBJ databases">
        <title>Paenibacillus swuensis/DY6/whole genome sequencing.</title>
        <authorList>
            <person name="Kim M.K."/>
            <person name="Srinivasan S."/>
            <person name="Lee J.-J."/>
        </authorList>
    </citation>
    <scope>NUCLEOTIDE SEQUENCE [LARGE SCALE GENOMIC DNA]</scope>
    <source>
        <strain evidence="5 6">DY6</strain>
    </source>
</reference>
<comment type="similarity">
    <text evidence="2">Belongs to the bacterial solute-binding protein 1 family.</text>
</comment>
<dbReference type="RefSeq" id="WP_068603800.1">
    <property type="nucleotide sequence ID" value="NZ_CP011388.1"/>
</dbReference>
<dbReference type="KEGG" id="pswu:SY83_02060"/>
<evidence type="ECO:0000313" key="6">
    <source>
        <dbReference type="Proteomes" id="UP000076927"/>
    </source>
</evidence>
<dbReference type="OrthoDB" id="94797at2"/>
<dbReference type="Proteomes" id="UP000076927">
    <property type="component" value="Chromosome"/>
</dbReference>
<organism evidence="5 6">
    <name type="scientific">Paenibacillus swuensis</name>
    <dbReference type="NCBI Taxonomy" id="1178515"/>
    <lineage>
        <taxon>Bacteria</taxon>
        <taxon>Bacillati</taxon>
        <taxon>Bacillota</taxon>
        <taxon>Bacilli</taxon>
        <taxon>Bacillales</taxon>
        <taxon>Paenibacillaceae</taxon>
        <taxon>Paenibacillus</taxon>
    </lineage>
</organism>
<gene>
    <name evidence="5" type="ORF">SY83_02060</name>
</gene>
<sequence length="438" mass="49925">MKRQYTTVSLALILLIICTIGAGYGISHLYLELSAPKETDTTDALPLEKTIELQIFEGGYGRAFWRDAIEQFQKENPDIKVTANIGYNVNEQMKLKWLSGNAPDLVFTDGANFPKALFQMEGKFKEVSAWLDNLEVSPTQTLGEVIMPETIGRYGDKLYILPYMLTSWGMWYDQHLLDRYMKRGLDDFTSLLETGREMKKNGIALIGYPGQFPLYLIRGLLIPGLIAEGGEQVAQQLLSADPALYDSEVFVRYMKRLEKLAQVGLLLKYPVKMNHIHTQKEWLAHNIAYIPSGMWLRNEMASYLPETFQLKRVDGILNETKTMKDVRVISSVGFAVSANTRHEEEARRFIAFLYREDTLQKMVSMLQTPAAGYVNMDGLPLEENMRTMQLAFQQGTIRPIKLDFIDPKFEQRLTQAAVAYLDGQRSLDATIAWLKEVS</sequence>
<comment type="subcellular location">
    <subcellularLocation>
        <location evidence="1">Cell envelope</location>
    </subcellularLocation>
</comment>
<dbReference type="InterPro" id="IPR050490">
    <property type="entry name" value="Bact_solute-bd_prot1"/>
</dbReference>
<dbReference type="Pfam" id="PF01547">
    <property type="entry name" value="SBP_bac_1"/>
    <property type="match status" value="1"/>
</dbReference>
<name>A0A172TEI7_9BACL</name>
<proteinExistence type="inferred from homology"/>
<evidence type="ECO:0008006" key="7">
    <source>
        <dbReference type="Google" id="ProtNLM"/>
    </source>
</evidence>